<dbReference type="Gene3D" id="3.90.176.10">
    <property type="entry name" value="Toxin ADP-ribosyltransferase, Chain A, domain 1"/>
    <property type="match status" value="1"/>
</dbReference>
<dbReference type="GO" id="GO:0016779">
    <property type="term" value="F:nucleotidyltransferase activity"/>
    <property type="evidence" value="ECO:0007669"/>
    <property type="project" value="UniProtKB-KW"/>
</dbReference>
<evidence type="ECO:0000256" key="3">
    <source>
        <dbReference type="ARBA" id="ARBA00022679"/>
    </source>
</evidence>
<dbReference type="EMBL" id="CAJOAZ010001722">
    <property type="protein sequence ID" value="CAF3848578.1"/>
    <property type="molecule type" value="Genomic_DNA"/>
</dbReference>
<dbReference type="Proteomes" id="UP000663845">
    <property type="component" value="Unassembled WGS sequence"/>
</dbReference>
<dbReference type="EMBL" id="CAJNOG010000068">
    <property type="protein sequence ID" value="CAF0882635.1"/>
    <property type="molecule type" value="Genomic_DNA"/>
</dbReference>
<evidence type="ECO:0000256" key="5">
    <source>
        <dbReference type="ARBA" id="ARBA00047597"/>
    </source>
</evidence>
<dbReference type="Proteomes" id="UP000663868">
    <property type="component" value="Unassembled WGS sequence"/>
</dbReference>
<evidence type="ECO:0000313" key="11">
    <source>
        <dbReference type="Proteomes" id="UP000663844"/>
    </source>
</evidence>
<comment type="caution">
    <text evidence="9">The sequence shown here is derived from an EMBL/GenBank/DDBJ whole genome shotgun (WGS) entry which is preliminary data.</text>
</comment>
<dbReference type="EMBL" id="CAJNOE010000067">
    <property type="protein sequence ID" value="CAF0850001.1"/>
    <property type="molecule type" value="Genomic_DNA"/>
</dbReference>
<keyword evidence="3 6" id="KW-0808">Transferase</keyword>
<dbReference type="PROSITE" id="PS51996">
    <property type="entry name" value="TR_MART"/>
    <property type="match status" value="1"/>
</dbReference>
<keyword evidence="4" id="KW-0548">Nucleotidyltransferase</keyword>
<evidence type="ECO:0000256" key="2">
    <source>
        <dbReference type="ARBA" id="ARBA00022676"/>
    </source>
</evidence>
<dbReference type="Pfam" id="PF01129">
    <property type="entry name" value="ART"/>
    <property type="match status" value="1"/>
</dbReference>
<evidence type="ECO:0000256" key="4">
    <source>
        <dbReference type="ARBA" id="ARBA00022695"/>
    </source>
</evidence>
<dbReference type="SUPFAM" id="SSF56399">
    <property type="entry name" value="ADP-ribosylation"/>
    <property type="match status" value="1"/>
</dbReference>
<dbReference type="GO" id="GO:0106274">
    <property type="term" value="F:NAD+-protein-arginine ADP-ribosyltransferase activity"/>
    <property type="evidence" value="ECO:0007669"/>
    <property type="project" value="UniProtKB-EC"/>
</dbReference>
<sequence length="308" mass="36134">MGIFSSKLVIETNLESDMNNQRCINCPSSKNAYEWHLNDKYDSVLKKAERFRLQYKELYSERHCLIKFFFRPDNTIQDLIYALKKGYLDYIEKSTDLTTWKEILENFEFASEYNDLGYVLYAYTSSANFTGMINKNMAKNTYHEFTLYCTSLNCIALSQTQDSIQIFLAMMFHPSLDKYICEGHFTVYRGSVINDQKLLDGYKNDSIIITTTFLSTSTDSDVANKYIDNNSVETNQISLLCTYHIHNERRTSLYLAGLSKYSEEKEVLIYPYVPFRIISIQRYTEEKRIIVILEEIDDIENNNTCNYV</sequence>
<gene>
    <name evidence="7" type="ORF">IZO911_LOCUS9539</name>
    <name evidence="8" type="ORF">JYZ213_LOCUS9574</name>
    <name evidence="10" type="ORF">KXQ929_LOCUS25313</name>
    <name evidence="9" type="ORF">OXD698_LOCUS21142</name>
</gene>
<dbReference type="InterPro" id="IPR000768">
    <property type="entry name" value="ART"/>
</dbReference>
<evidence type="ECO:0000313" key="9">
    <source>
        <dbReference type="EMBL" id="CAF3848578.1"/>
    </source>
</evidence>
<dbReference type="EC" id="2.4.2.31" evidence="6"/>
<evidence type="ECO:0000313" key="8">
    <source>
        <dbReference type="EMBL" id="CAF0882635.1"/>
    </source>
</evidence>
<proteinExistence type="inferred from homology"/>
<evidence type="ECO:0000313" key="10">
    <source>
        <dbReference type="EMBL" id="CAF3945836.1"/>
    </source>
</evidence>
<keyword evidence="2 6" id="KW-0328">Glycosyltransferase</keyword>
<dbReference type="Proteomes" id="UP000663860">
    <property type="component" value="Unassembled WGS sequence"/>
</dbReference>
<evidence type="ECO:0000313" key="7">
    <source>
        <dbReference type="EMBL" id="CAF0850001.1"/>
    </source>
</evidence>
<evidence type="ECO:0000256" key="6">
    <source>
        <dbReference type="RuleBase" id="RU361228"/>
    </source>
</evidence>
<comment type="catalytic activity">
    <reaction evidence="5 6">
        <text>L-arginyl-[protein] + NAD(+) = N(omega)-(ADP-D-ribosyl)-L-arginyl-[protein] + nicotinamide + H(+)</text>
        <dbReference type="Rhea" id="RHEA:19149"/>
        <dbReference type="Rhea" id="RHEA-COMP:10532"/>
        <dbReference type="Rhea" id="RHEA-COMP:15087"/>
        <dbReference type="ChEBI" id="CHEBI:15378"/>
        <dbReference type="ChEBI" id="CHEBI:17154"/>
        <dbReference type="ChEBI" id="CHEBI:29965"/>
        <dbReference type="ChEBI" id="CHEBI:57540"/>
        <dbReference type="ChEBI" id="CHEBI:142554"/>
        <dbReference type="EC" id="2.4.2.31"/>
    </reaction>
</comment>
<organism evidence="9 11">
    <name type="scientific">Adineta steineri</name>
    <dbReference type="NCBI Taxonomy" id="433720"/>
    <lineage>
        <taxon>Eukaryota</taxon>
        <taxon>Metazoa</taxon>
        <taxon>Spiralia</taxon>
        <taxon>Gnathifera</taxon>
        <taxon>Rotifera</taxon>
        <taxon>Eurotatoria</taxon>
        <taxon>Bdelloidea</taxon>
        <taxon>Adinetida</taxon>
        <taxon>Adinetidae</taxon>
        <taxon>Adineta</taxon>
    </lineage>
</organism>
<keyword evidence="6" id="KW-0520">NAD</keyword>
<dbReference type="EMBL" id="CAJOBB010002183">
    <property type="protein sequence ID" value="CAF3945836.1"/>
    <property type="molecule type" value="Genomic_DNA"/>
</dbReference>
<accession>A0A819EEW1</accession>
<keyword evidence="6" id="KW-0521">NADP</keyword>
<dbReference type="AlphaFoldDB" id="A0A819EEW1"/>
<reference evidence="9" key="1">
    <citation type="submission" date="2021-02" db="EMBL/GenBank/DDBJ databases">
        <authorList>
            <person name="Nowell W R."/>
        </authorList>
    </citation>
    <scope>NUCLEOTIDE SEQUENCE</scope>
</reference>
<evidence type="ECO:0000256" key="1">
    <source>
        <dbReference type="ARBA" id="ARBA00009558"/>
    </source>
</evidence>
<protein>
    <recommendedName>
        <fullName evidence="6">NAD(P)(+)--arginine ADP-ribosyltransferase</fullName>
        <ecNumber evidence="6">2.4.2.31</ecNumber>
    </recommendedName>
    <alternativeName>
        <fullName evidence="6">Mono(ADP-ribosyl)transferase</fullName>
    </alternativeName>
</protein>
<comment type="similarity">
    <text evidence="1 6">Belongs to the Arg-specific ADP-ribosyltransferase family.</text>
</comment>
<dbReference type="Proteomes" id="UP000663844">
    <property type="component" value="Unassembled WGS sequence"/>
</dbReference>
<name>A0A819EEW1_9BILA</name>